<protein>
    <submittedName>
        <fullName evidence="1">Uncharacterized protein</fullName>
    </submittedName>
</protein>
<evidence type="ECO:0000313" key="2">
    <source>
        <dbReference type="Proteomes" id="UP000821845"/>
    </source>
</evidence>
<dbReference type="Proteomes" id="UP000821845">
    <property type="component" value="Chromosome 1"/>
</dbReference>
<sequence>MAHGEMLEDDKQGDRKARAKTKPSLQLVRGTPFATHLLRECFESAMDYSHREGDLFIVTYLKCGTTWMQHIVYLIQTGGERVLRTPPICGSRCTRWAARPGAMKSHLPLHQTGYSPEARYIVVIRNPFDVVVSLHHFWRMISSYEYYGDFDDSFENFVDGSINSGDYFDFYRGWCRRIDDSNVLFLVYEDMRKDPEAAVLKDVLKYSSFEEMKEYTNKMIDEFYEGVFPFQGEEYKGLRYLHRIIRRGSGLGGAGDSGSSPDKVVYVREGTVGGWKNYFSPEQTRRLGEKFRWETRDTPIANLWPELNIGNRESTHKM</sequence>
<comment type="caution">
    <text evidence="1">The sequence shown here is derived from an EMBL/GenBank/DDBJ whole genome shotgun (WGS) entry which is preliminary data.</text>
</comment>
<organism evidence="1 2">
    <name type="scientific">Hyalomma asiaticum</name>
    <name type="common">Tick</name>
    <dbReference type="NCBI Taxonomy" id="266040"/>
    <lineage>
        <taxon>Eukaryota</taxon>
        <taxon>Metazoa</taxon>
        <taxon>Ecdysozoa</taxon>
        <taxon>Arthropoda</taxon>
        <taxon>Chelicerata</taxon>
        <taxon>Arachnida</taxon>
        <taxon>Acari</taxon>
        <taxon>Parasitiformes</taxon>
        <taxon>Ixodida</taxon>
        <taxon>Ixodoidea</taxon>
        <taxon>Ixodidae</taxon>
        <taxon>Hyalomminae</taxon>
        <taxon>Hyalomma</taxon>
    </lineage>
</organism>
<dbReference type="EMBL" id="CM023481">
    <property type="protein sequence ID" value="KAH6944911.1"/>
    <property type="molecule type" value="Genomic_DNA"/>
</dbReference>
<keyword evidence="2" id="KW-1185">Reference proteome</keyword>
<accession>A0ACB7TCN5</accession>
<reference evidence="1" key="1">
    <citation type="submission" date="2020-05" db="EMBL/GenBank/DDBJ databases">
        <title>Large-scale comparative analyses of tick genomes elucidate their genetic diversity and vector capacities.</title>
        <authorList>
            <person name="Jia N."/>
            <person name="Wang J."/>
            <person name="Shi W."/>
            <person name="Du L."/>
            <person name="Sun Y."/>
            <person name="Zhan W."/>
            <person name="Jiang J."/>
            <person name="Wang Q."/>
            <person name="Zhang B."/>
            <person name="Ji P."/>
            <person name="Sakyi L.B."/>
            <person name="Cui X."/>
            <person name="Yuan T."/>
            <person name="Jiang B."/>
            <person name="Yang W."/>
            <person name="Lam T.T.-Y."/>
            <person name="Chang Q."/>
            <person name="Ding S."/>
            <person name="Wang X."/>
            <person name="Zhu J."/>
            <person name="Ruan X."/>
            <person name="Zhao L."/>
            <person name="Wei J."/>
            <person name="Que T."/>
            <person name="Du C."/>
            <person name="Cheng J."/>
            <person name="Dai P."/>
            <person name="Han X."/>
            <person name="Huang E."/>
            <person name="Gao Y."/>
            <person name="Liu J."/>
            <person name="Shao H."/>
            <person name="Ye R."/>
            <person name="Li L."/>
            <person name="Wei W."/>
            <person name="Wang X."/>
            <person name="Wang C."/>
            <person name="Yang T."/>
            <person name="Huo Q."/>
            <person name="Li W."/>
            <person name="Guo W."/>
            <person name="Chen H."/>
            <person name="Zhou L."/>
            <person name="Ni X."/>
            <person name="Tian J."/>
            <person name="Zhou Y."/>
            <person name="Sheng Y."/>
            <person name="Liu T."/>
            <person name="Pan Y."/>
            <person name="Xia L."/>
            <person name="Li J."/>
            <person name="Zhao F."/>
            <person name="Cao W."/>
        </authorList>
    </citation>
    <scope>NUCLEOTIDE SEQUENCE</scope>
    <source>
        <strain evidence="1">Hyas-2018</strain>
    </source>
</reference>
<proteinExistence type="predicted"/>
<name>A0ACB7TCN5_HYAAI</name>
<evidence type="ECO:0000313" key="1">
    <source>
        <dbReference type="EMBL" id="KAH6944911.1"/>
    </source>
</evidence>
<gene>
    <name evidence="1" type="ORF">HPB50_006170</name>
</gene>